<organism evidence="2 3">
    <name type="scientific">Tetrapyrgos nigripes</name>
    <dbReference type="NCBI Taxonomy" id="182062"/>
    <lineage>
        <taxon>Eukaryota</taxon>
        <taxon>Fungi</taxon>
        <taxon>Dikarya</taxon>
        <taxon>Basidiomycota</taxon>
        <taxon>Agaricomycotina</taxon>
        <taxon>Agaricomycetes</taxon>
        <taxon>Agaricomycetidae</taxon>
        <taxon>Agaricales</taxon>
        <taxon>Marasmiineae</taxon>
        <taxon>Marasmiaceae</taxon>
        <taxon>Tetrapyrgos</taxon>
    </lineage>
</organism>
<keyword evidence="1" id="KW-1133">Transmembrane helix</keyword>
<evidence type="ECO:0000313" key="2">
    <source>
        <dbReference type="EMBL" id="KAF5371621.1"/>
    </source>
</evidence>
<evidence type="ECO:0000313" key="3">
    <source>
        <dbReference type="Proteomes" id="UP000559256"/>
    </source>
</evidence>
<reference evidence="2 3" key="1">
    <citation type="journal article" date="2020" name="ISME J.">
        <title>Uncovering the hidden diversity of litter-decomposition mechanisms in mushroom-forming fungi.</title>
        <authorList>
            <person name="Floudas D."/>
            <person name="Bentzer J."/>
            <person name="Ahren D."/>
            <person name="Johansson T."/>
            <person name="Persson P."/>
            <person name="Tunlid A."/>
        </authorList>
    </citation>
    <scope>NUCLEOTIDE SEQUENCE [LARGE SCALE GENOMIC DNA]</scope>
    <source>
        <strain evidence="2 3">CBS 291.85</strain>
    </source>
</reference>
<keyword evidence="3" id="KW-1185">Reference proteome</keyword>
<protein>
    <recommendedName>
        <fullName evidence="4">Late embryogenesis abundant protein LEA-2 subgroup domain-containing protein</fullName>
    </recommendedName>
</protein>
<gene>
    <name evidence="2" type="ORF">D9758_003358</name>
</gene>
<accession>A0A8H5GV51</accession>
<comment type="caution">
    <text evidence="2">The sequence shown here is derived from an EMBL/GenBank/DDBJ whole genome shotgun (WGS) entry which is preliminary data.</text>
</comment>
<dbReference type="EMBL" id="JAACJM010000007">
    <property type="protein sequence ID" value="KAF5371621.1"/>
    <property type="molecule type" value="Genomic_DNA"/>
</dbReference>
<dbReference type="Gene3D" id="2.60.40.1820">
    <property type="match status" value="1"/>
</dbReference>
<evidence type="ECO:0000256" key="1">
    <source>
        <dbReference type="SAM" id="Phobius"/>
    </source>
</evidence>
<sequence length="351" mass="38704">MSRPSWAQDRSGLNDDYSYAFRHRPENSSQFVNDNYRSAYPTSQWDTRTIDSVTTNGIVGLYNHSSTNPTSQWDTFDSRTAPKDFTGRFSPDSTEGSTIDMEKSSSLNEVGNAENVKQFRQNTGNLWTKGSGGRCALRFFGCTFLVALYLFIAIFLTLVIYLRPPNASISQTPDVDLDGASLIDSGDGNGPTGFILPLRFNVSIWNPSFIPATVKTVDIKVLYPVNGTDFAIGNGTIHNQLVKSNARTNVSFPIDVNYSDDKDPNDSVLLDIADRCLLNNKGIGLNVKLNIKVNILGFPISAPTISFSLSFPCPFDTSKLQPFFLQLTDVAEETGLLDLLLQVVPNLAKLR</sequence>
<evidence type="ECO:0008006" key="4">
    <source>
        <dbReference type="Google" id="ProtNLM"/>
    </source>
</evidence>
<proteinExistence type="predicted"/>
<name>A0A8H5GV51_9AGAR</name>
<keyword evidence="1" id="KW-0812">Transmembrane</keyword>
<feature type="transmembrane region" description="Helical" evidence="1">
    <location>
        <begin position="139"/>
        <end position="162"/>
    </location>
</feature>
<dbReference type="OrthoDB" id="20273at2759"/>
<dbReference type="AlphaFoldDB" id="A0A8H5GV51"/>
<dbReference type="Proteomes" id="UP000559256">
    <property type="component" value="Unassembled WGS sequence"/>
</dbReference>
<keyword evidence="1" id="KW-0472">Membrane</keyword>